<proteinExistence type="predicted"/>
<dbReference type="Proteomes" id="UP000199651">
    <property type="component" value="Unassembled WGS sequence"/>
</dbReference>
<keyword evidence="3" id="KW-1185">Reference proteome</keyword>
<gene>
    <name evidence="2" type="ORF">SAMN05192558_10946</name>
</gene>
<dbReference type="EMBL" id="FNJB01000009">
    <property type="protein sequence ID" value="SDP44042.1"/>
    <property type="molecule type" value="Genomic_DNA"/>
</dbReference>
<evidence type="ECO:0000256" key="1">
    <source>
        <dbReference type="SAM" id="MobiDB-lite"/>
    </source>
</evidence>
<sequence length="118" mass="12592">MDSKSCSDGDAGSFNIDEFAPNYQLGTLEFDDCGDAVLGLTLGRKGKYLNKAPTTQPSPEDCESEAKRSSRSKFPVEDIVAGQSAFCVVSAKGNVAWILVASKASKVLGLKVIVWSRN</sequence>
<organism evidence="2 3">
    <name type="scientific">Actinokineospora alba</name>
    <dbReference type="NCBI Taxonomy" id="504798"/>
    <lineage>
        <taxon>Bacteria</taxon>
        <taxon>Bacillati</taxon>
        <taxon>Actinomycetota</taxon>
        <taxon>Actinomycetes</taxon>
        <taxon>Pseudonocardiales</taxon>
        <taxon>Pseudonocardiaceae</taxon>
        <taxon>Actinokineospora</taxon>
    </lineage>
</organism>
<name>A0A1H0SQJ4_9PSEU</name>
<accession>A0A1H0SQJ4</accession>
<protein>
    <submittedName>
        <fullName evidence="2">Uncharacterized protein</fullName>
    </submittedName>
</protein>
<dbReference type="AlphaFoldDB" id="A0A1H0SQJ4"/>
<reference evidence="3" key="1">
    <citation type="submission" date="2016-10" db="EMBL/GenBank/DDBJ databases">
        <authorList>
            <person name="Varghese N."/>
            <person name="Submissions S."/>
        </authorList>
    </citation>
    <scope>NUCLEOTIDE SEQUENCE [LARGE SCALE GENOMIC DNA]</scope>
    <source>
        <strain evidence="3">IBRC-M 10655</strain>
    </source>
</reference>
<evidence type="ECO:0000313" key="3">
    <source>
        <dbReference type="Proteomes" id="UP000199651"/>
    </source>
</evidence>
<evidence type="ECO:0000313" key="2">
    <source>
        <dbReference type="EMBL" id="SDP44042.1"/>
    </source>
</evidence>
<feature type="region of interest" description="Disordered" evidence="1">
    <location>
        <begin position="49"/>
        <end position="71"/>
    </location>
</feature>